<dbReference type="Pfam" id="PF03006">
    <property type="entry name" value="HlyIII"/>
    <property type="match status" value="1"/>
</dbReference>
<protein>
    <submittedName>
        <fullName evidence="9">Monocyte to macrophage differentiation factor</fullName>
    </submittedName>
</protein>
<keyword evidence="4 8" id="KW-0812">Transmembrane</keyword>
<evidence type="ECO:0000256" key="2">
    <source>
        <dbReference type="ARBA" id="ARBA00007018"/>
    </source>
</evidence>
<keyword evidence="6 8" id="KW-0472">Membrane</keyword>
<sequence length="244" mass="27824">MASSRKMASQRDFNRLMNGRAKKGEAYVPTDVEHVANIITHGFWVIPSALATLWMVYRSNTYLQYKMALVYGLALTALFFVSSMFHCLSFIGRYRKLRHFFHIGDRAVIYVFIASSYTPWLVLKDLGGLGDETLVIVWTMALSGILYQYVFHEQYKWLEIVFYLTIGVCPALVTLTMRETAGLYELALGGMTYIAGVVFFKCDGIIPFAHAIWHCFVLVGAMLHYYAISAYLLGREKDEVIWGS</sequence>
<comment type="subcellular location">
    <subcellularLocation>
        <location evidence="1">Cell membrane</location>
        <topology evidence="1">Multi-pass membrane protein</topology>
    </subcellularLocation>
</comment>
<evidence type="ECO:0000256" key="4">
    <source>
        <dbReference type="ARBA" id="ARBA00022692"/>
    </source>
</evidence>
<evidence type="ECO:0000256" key="8">
    <source>
        <dbReference type="SAM" id="Phobius"/>
    </source>
</evidence>
<feature type="transmembrane region" description="Helical" evidence="8">
    <location>
        <begin position="134"/>
        <end position="150"/>
    </location>
</feature>
<feature type="binding site" evidence="7">
    <location>
        <position position="214"/>
    </location>
    <ligand>
        <name>Zn(2+)</name>
        <dbReference type="ChEBI" id="CHEBI:29105"/>
    </ligand>
</feature>
<evidence type="ECO:0000256" key="1">
    <source>
        <dbReference type="ARBA" id="ARBA00004651"/>
    </source>
</evidence>
<feature type="transmembrane region" description="Helical" evidence="8">
    <location>
        <begin position="212"/>
        <end position="234"/>
    </location>
</feature>
<evidence type="ECO:0000256" key="7">
    <source>
        <dbReference type="PIRSR" id="PIRSR604254-1"/>
    </source>
</evidence>
<comment type="similarity">
    <text evidence="2">Belongs to the ADIPOR family.</text>
</comment>
<keyword evidence="10" id="KW-1185">Reference proteome</keyword>
<evidence type="ECO:0000256" key="3">
    <source>
        <dbReference type="ARBA" id="ARBA00022475"/>
    </source>
</evidence>
<evidence type="ECO:0000313" key="9">
    <source>
        <dbReference type="EMBL" id="OWF53327.1"/>
    </source>
</evidence>
<dbReference type="NCBIfam" id="TIGR01065">
    <property type="entry name" value="hlyIII"/>
    <property type="match status" value="1"/>
</dbReference>
<evidence type="ECO:0000313" key="10">
    <source>
        <dbReference type="Proteomes" id="UP000242188"/>
    </source>
</evidence>
<feature type="binding site" evidence="7">
    <location>
        <position position="210"/>
    </location>
    <ligand>
        <name>Zn(2+)</name>
        <dbReference type="ChEBI" id="CHEBI:29105"/>
    </ligand>
</feature>
<name>A0A210QX65_MIZYE</name>
<feature type="transmembrane region" description="Helical" evidence="8">
    <location>
        <begin position="181"/>
        <end position="200"/>
    </location>
</feature>
<feature type="binding site" evidence="7">
    <location>
        <position position="86"/>
    </location>
    <ligand>
        <name>Zn(2+)</name>
        <dbReference type="ChEBI" id="CHEBI:29105"/>
    </ligand>
</feature>
<dbReference type="STRING" id="6573.A0A210QX65"/>
<keyword evidence="3" id="KW-1003">Cell membrane</keyword>
<accession>A0A210QX65</accession>
<dbReference type="AlphaFoldDB" id="A0A210QX65"/>
<dbReference type="PANTHER" id="PTHR20855">
    <property type="entry name" value="ADIPOR/PROGESTIN RECEPTOR-RELATED"/>
    <property type="match status" value="1"/>
</dbReference>
<dbReference type="PANTHER" id="PTHR20855:SF3">
    <property type="entry name" value="LD03007P"/>
    <property type="match status" value="1"/>
</dbReference>
<dbReference type="InterPro" id="IPR004254">
    <property type="entry name" value="AdipoR/HlyIII-related"/>
</dbReference>
<dbReference type="OrthoDB" id="186812at2759"/>
<dbReference type="GO" id="GO:0046872">
    <property type="term" value="F:metal ion binding"/>
    <property type="evidence" value="ECO:0007669"/>
    <property type="project" value="UniProtKB-KW"/>
</dbReference>
<organism evidence="9 10">
    <name type="scientific">Mizuhopecten yessoensis</name>
    <name type="common">Japanese scallop</name>
    <name type="synonym">Patinopecten yessoensis</name>
    <dbReference type="NCBI Taxonomy" id="6573"/>
    <lineage>
        <taxon>Eukaryota</taxon>
        <taxon>Metazoa</taxon>
        <taxon>Spiralia</taxon>
        <taxon>Lophotrochozoa</taxon>
        <taxon>Mollusca</taxon>
        <taxon>Bivalvia</taxon>
        <taxon>Autobranchia</taxon>
        <taxon>Pteriomorphia</taxon>
        <taxon>Pectinida</taxon>
        <taxon>Pectinoidea</taxon>
        <taxon>Pectinidae</taxon>
        <taxon>Mizuhopecten</taxon>
    </lineage>
</organism>
<gene>
    <name evidence="9" type="ORF">KP79_PYT05370</name>
</gene>
<dbReference type="EMBL" id="NEDP02001389">
    <property type="protein sequence ID" value="OWF53327.1"/>
    <property type="molecule type" value="Genomic_DNA"/>
</dbReference>
<reference evidence="9 10" key="1">
    <citation type="journal article" date="2017" name="Nat. Ecol. Evol.">
        <title>Scallop genome provides insights into evolution of bilaterian karyotype and development.</title>
        <authorList>
            <person name="Wang S."/>
            <person name="Zhang J."/>
            <person name="Jiao W."/>
            <person name="Li J."/>
            <person name="Xun X."/>
            <person name="Sun Y."/>
            <person name="Guo X."/>
            <person name="Huan P."/>
            <person name="Dong B."/>
            <person name="Zhang L."/>
            <person name="Hu X."/>
            <person name="Sun X."/>
            <person name="Wang J."/>
            <person name="Zhao C."/>
            <person name="Wang Y."/>
            <person name="Wang D."/>
            <person name="Huang X."/>
            <person name="Wang R."/>
            <person name="Lv J."/>
            <person name="Li Y."/>
            <person name="Zhang Z."/>
            <person name="Liu B."/>
            <person name="Lu W."/>
            <person name="Hui Y."/>
            <person name="Liang J."/>
            <person name="Zhou Z."/>
            <person name="Hou R."/>
            <person name="Li X."/>
            <person name="Liu Y."/>
            <person name="Li H."/>
            <person name="Ning X."/>
            <person name="Lin Y."/>
            <person name="Zhao L."/>
            <person name="Xing Q."/>
            <person name="Dou J."/>
            <person name="Li Y."/>
            <person name="Mao J."/>
            <person name="Guo H."/>
            <person name="Dou H."/>
            <person name="Li T."/>
            <person name="Mu C."/>
            <person name="Jiang W."/>
            <person name="Fu Q."/>
            <person name="Fu X."/>
            <person name="Miao Y."/>
            <person name="Liu J."/>
            <person name="Yu Q."/>
            <person name="Li R."/>
            <person name="Liao H."/>
            <person name="Li X."/>
            <person name="Kong Y."/>
            <person name="Jiang Z."/>
            <person name="Chourrout D."/>
            <person name="Li R."/>
            <person name="Bao Z."/>
        </authorList>
    </citation>
    <scope>NUCLEOTIDE SEQUENCE [LARGE SCALE GENOMIC DNA]</scope>
    <source>
        <strain evidence="9 10">PY_sf001</strain>
    </source>
</reference>
<feature type="transmembrane region" description="Helical" evidence="8">
    <location>
        <begin position="38"/>
        <end position="57"/>
    </location>
</feature>
<dbReference type="Proteomes" id="UP000242188">
    <property type="component" value="Unassembled WGS sequence"/>
</dbReference>
<dbReference type="InterPro" id="IPR005744">
    <property type="entry name" value="Hy-lIII"/>
</dbReference>
<dbReference type="GO" id="GO:0005886">
    <property type="term" value="C:plasma membrane"/>
    <property type="evidence" value="ECO:0007669"/>
    <property type="project" value="UniProtKB-SubCell"/>
</dbReference>
<evidence type="ECO:0000256" key="6">
    <source>
        <dbReference type="ARBA" id="ARBA00023136"/>
    </source>
</evidence>
<keyword evidence="5 8" id="KW-1133">Transmembrane helix</keyword>
<keyword evidence="7" id="KW-0479">Metal-binding</keyword>
<feature type="transmembrane region" description="Helical" evidence="8">
    <location>
        <begin position="157"/>
        <end position="175"/>
    </location>
</feature>
<feature type="transmembrane region" description="Helical" evidence="8">
    <location>
        <begin position="69"/>
        <end position="91"/>
    </location>
</feature>
<dbReference type="GO" id="GO:0140911">
    <property type="term" value="F:pore-forming activity"/>
    <property type="evidence" value="ECO:0007669"/>
    <property type="project" value="InterPro"/>
</dbReference>
<comment type="caution">
    <text evidence="9">The sequence shown here is derived from an EMBL/GenBank/DDBJ whole genome shotgun (WGS) entry which is preliminary data.</text>
</comment>
<evidence type="ECO:0000256" key="5">
    <source>
        <dbReference type="ARBA" id="ARBA00022989"/>
    </source>
</evidence>
<keyword evidence="7" id="KW-0862">Zinc</keyword>
<feature type="transmembrane region" description="Helical" evidence="8">
    <location>
        <begin position="103"/>
        <end position="122"/>
    </location>
</feature>
<proteinExistence type="inferred from homology"/>